<evidence type="ECO:0000256" key="1">
    <source>
        <dbReference type="SAM" id="MobiDB-lite"/>
    </source>
</evidence>
<evidence type="ECO:0000313" key="2">
    <source>
        <dbReference type="EMBL" id="KAF1924125.1"/>
    </source>
</evidence>
<proteinExistence type="predicted"/>
<dbReference type="Proteomes" id="UP000800082">
    <property type="component" value="Unassembled WGS sequence"/>
</dbReference>
<dbReference type="GeneID" id="54355993"/>
<dbReference type="EMBL" id="ML978997">
    <property type="protein sequence ID" value="KAF1924125.1"/>
    <property type="molecule type" value="Genomic_DNA"/>
</dbReference>
<keyword evidence="3" id="KW-1185">Reference proteome</keyword>
<feature type="region of interest" description="Disordered" evidence="1">
    <location>
        <begin position="41"/>
        <end position="72"/>
    </location>
</feature>
<feature type="compositionally biased region" description="Polar residues" evidence="1">
    <location>
        <begin position="44"/>
        <end position="61"/>
    </location>
</feature>
<dbReference type="OrthoDB" id="3799827at2759"/>
<name>A0A6A5R7H8_9PLEO</name>
<protein>
    <submittedName>
        <fullName evidence="2">Uncharacterized protein</fullName>
    </submittedName>
</protein>
<organism evidence="2 3">
    <name type="scientific">Didymella exigua CBS 183.55</name>
    <dbReference type="NCBI Taxonomy" id="1150837"/>
    <lineage>
        <taxon>Eukaryota</taxon>
        <taxon>Fungi</taxon>
        <taxon>Dikarya</taxon>
        <taxon>Ascomycota</taxon>
        <taxon>Pezizomycotina</taxon>
        <taxon>Dothideomycetes</taxon>
        <taxon>Pleosporomycetidae</taxon>
        <taxon>Pleosporales</taxon>
        <taxon>Pleosporineae</taxon>
        <taxon>Didymellaceae</taxon>
        <taxon>Didymella</taxon>
    </lineage>
</organism>
<accession>A0A6A5R7H8</accession>
<evidence type="ECO:0000313" key="3">
    <source>
        <dbReference type="Proteomes" id="UP000800082"/>
    </source>
</evidence>
<sequence length="131" mass="14669">MGGCRSMTIDVFDFLCASPEHSLLLKSTAQINLLRILNRSNRNQHLSNRQPNESFPETNMVDSRANGDAHASKRDAKIAELYEQLEVRAQTIREVGEANTCRDTIIAGKKSETVQVQGPRALEEKVDDTKE</sequence>
<reference evidence="2" key="1">
    <citation type="journal article" date="2020" name="Stud. Mycol.">
        <title>101 Dothideomycetes genomes: a test case for predicting lifestyles and emergence of pathogens.</title>
        <authorList>
            <person name="Haridas S."/>
            <person name="Albert R."/>
            <person name="Binder M."/>
            <person name="Bloem J."/>
            <person name="Labutti K."/>
            <person name="Salamov A."/>
            <person name="Andreopoulos B."/>
            <person name="Baker S."/>
            <person name="Barry K."/>
            <person name="Bills G."/>
            <person name="Bluhm B."/>
            <person name="Cannon C."/>
            <person name="Castanera R."/>
            <person name="Culley D."/>
            <person name="Daum C."/>
            <person name="Ezra D."/>
            <person name="Gonzalez J."/>
            <person name="Henrissat B."/>
            <person name="Kuo A."/>
            <person name="Liang C."/>
            <person name="Lipzen A."/>
            <person name="Lutzoni F."/>
            <person name="Magnuson J."/>
            <person name="Mondo S."/>
            <person name="Nolan M."/>
            <person name="Ohm R."/>
            <person name="Pangilinan J."/>
            <person name="Park H.-J."/>
            <person name="Ramirez L."/>
            <person name="Alfaro M."/>
            <person name="Sun H."/>
            <person name="Tritt A."/>
            <person name="Yoshinaga Y."/>
            <person name="Zwiers L.-H."/>
            <person name="Turgeon B."/>
            <person name="Goodwin S."/>
            <person name="Spatafora J."/>
            <person name="Crous P."/>
            <person name="Grigoriev I."/>
        </authorList>
    </citation>
    <scope>NUCLEOTIDE SEQUENCE</scope>
    <source>
        <strain evidence="2">CBS 183.55</strain>
    </source>
</reference>
<dbReference type="AlphaFoldDB" id="A0A6A5R7H8"/>
<dbReference type="RefSeq" id="XP_033444378.1">
    <property type="nucleotide sequence ID" value="XM_033598326.1"/>
</dbReference>
<gene>
    <name evidence="2" type="ORF">M421DRAFT_95674</name>
</gene>